<comment type="catalytic activity">
    <reaction evidence="18">
        <text>L-tyrosyl-[protein] + ATP = O-phospho-L-tyrosyl-[protein] + ADP + H(+)</text>
        <dbReference type="Rhea" id="RHEA:10596"/>
        <dbReference type="Rhea" id="RHEA-COMP:10136"/>
        <dbReference type="Rhea" id="RHEA-COMP:20101"/>
        <dbReference type="ChEBI" id="CHEBI:15378"/>
        <dbReference type="ChEBI" id="CHEBI:30616"/>
        <dbReference type="ChEBI" id="CHEBI:46858"/>
        <dbReference type="ChEBI" id="CHEBI:61978"/>
        <dbReference type="ChEBI" id="CHEBI:456216"/>
        <dbReference type="EC" id="2.7.10.1"/>
    </reaction>
</comment>
<reference evidence="25 27" key="2">
    <citation type="journal article" date="2013" name="Nature">
        <title>Insights into bilaterian evolution from three spiralian genomes.</title>
        <authorList>
            <person name="Simakov O."/>
            <person name="Marletaz F."/>
            <person name="Cho S.J."/>
            <person name="Edsinger-Gonzales E."/>
            <person name="Havlak P."/>
            <person name="Hellsten U."/>
            <person name="Kuo D.H."/>
            <person name="Larsson T."/>
            <person name="Lv J."/>
            <person name="Arendt D."/>
            <person name="Savage R."/>
            <person name="Osoegawa K."/>
            <person name="de Jong P."/>
            <person name="Grimwood J."/>
            <person name="Chapman J.A."/>
            <person name="Shapiro H."/>
            <person name="Aerts A."/>
            <person name="Otillar R.P."/>
            <person name="Terry A.Y."/>
            <person name="Boore J.L."/>
            <person name="Grigoriev I.V."/>
            <person name="Lindberg D.R."/>
            <person name="Seaver E.C."/>
            <person name="Weisblat D.A."/>
            <person name="Putnam N.H."/>
            <person name="Rokhsar D.S."/>
        </authorList>
    </citation>
    <scope>NUCLEOTIDE SEQUENCE</scope>
</reference>
<dbReference type="InterPro" id="IPR008266">
    <property type="entry name" value="Tyr_kinase_AS"/>
</dbReference>
<evidence type="ECO:0000313" key="27">
    <source>
        <dbReference type="Proteomes" id="UP000015101"/>
    </source>
</evidence>
<feature type="binding site" evidence="21">
    <location>
        <begin position="25"/>
        <end position="32"/>
    </location>
    <ligand>
        <name>ATP</name>
        <dbReference type="ChEBI" id="CHEBI:30616"/>
    </ligand>
</feature>
<gene>
    <name evidence="26" type="primary">20215907</name>
    <name evidence="25" type="ORF">HELRODRAFT_81195</name>
</gene>
<dbReference type="GO" id="GO:0008284">
    <property type="term" value="P:positive regulation of cell population proliferation"/>
    <property type="evidence" value="ECO:0000318"/>
    <property type="project" value="GO_Central"/>
</dbReference>
<dbReference type="HOGENOM" id="CLU_000288_7_40_1"/>
<sequence>TEYEFPVDNVWEFPRDRLHLKEILGEGAFGIVARAEALDINGCPGKSTVAVKMIKSGASDADLLNLVQEMTLMKMMGKHENVLSLLGCCTQNGPLYVIVEFALHGNLRDFLRKHRPKFICYDEVNGKKFSDTHLSFSDLLLYSLQVCEGANYLASKQCIHRDLAARNVLVCHNNILKVADFGLTRNMNSSDYYKKTTDGRLPVKWMAPEALFDRKYTTKSDVWSFGILLWEIFTLGGNPYPSVPIENLFSLLKGGYRMEKPPYASDELYQIMLECWTNEPALRPNFSSLLQSIQTLMCGSNLEVSVKHFVQPSLKCFCPIRF</sequence>
<dbReference type="OrthoDB" id="28230at2759"/>
<dbReference type="PROSITE" id="PS00109">
    <property type="entry name" value="PROTEIN_KINASE_TYR"/>
    <property type="match status" value="1"/>
</dbReference>
<dbReference type="STRING" id="6412.T1G4A9"/>
<dbReference type="RefSeq" id="XP_009019127.1">
    <property type="nucleotide sequence ID" value="XM_009020879.1"/>
</dbReference>
<dbReference type="GO" id="GO:0043235">
    <property type="term" value="C:receptor complex"/>
    <property type="evidence" value="ECO:0000318"/>
    <property type="project" value="GO_Central"/>
</dbReference>
<name>T1G4A9_HELRO</name>
<dbReference type="EC" id="2.7.10.1" evidence="2"/>
<dbReference type="EMBL" id="AMQM01004898">
    <property type="status" value="NOT_ANNOTATED_CDS"/>
    <property type="molecule type" value="Genomic_DNA"/>
</dbReference>
<evidence type="ECO:0000256" key="20">
    <source>
        <dbReference type="PIRSR" id="PIRSR000615-1"/>
    </source>
</evidence>
<dbReference type="InParanoid" id="T1G4A9"/>
<dbReference type="GO" id="GO:0046872">
    <property type="term" value="F:metal ion binding"/>
    <property type="evidence" value="ECO:0007669"/>
    <property type="project" value="UniProtKB-KW"/>
</dbReference>
<evidence type="ECO:0000256" key="21">
    <source>
        <dbReference type="PIRSR" id="PIRSR000615-2"/>
    </source>
</evidence>
<dbReference type="InterPro" id="IPR000719">
    <property type="entry name" value="Prot_kinase_dom"/>
</dbReference>
<dbReference type="Pfam" id="PF07714">
    <property type="entry name" value="PK_Tyr_Ser-Thr"/>
    <property type="match status" value="1"/>
</dbReference>
<dbReference type="AlphaFoldDB" id="T1G4A9"/>
<evidence type="ECO:0000256" key="13">
    <source>
        <dbReference type="ARBA" id="ARBA00023137"/>
    </source>
</evidence>
<dbReference type="InterPro" id="IPR001245">
    <property type="entry name" value="Ser-Thr/Tyr_kinase_cat_dom"/>
</dbReference>
<organism evidence="26 27">
    <name type="scientific">Helobdella robusta</name>
    <name type="common">Californian leech</name>
    <dbReference type="NCBI Taxonomy" id="6412"/>
    <lineage>
        <taxon>Eukaryota</taxon>
        <taxon>Metazoa</taxon>
        <taxon>Spiralia</taxon>
        <taxon>Lophotrochozoa</taxon>
        <taxon>Annelida</taxon>
        <taxon>Clitellata</taxon>
        <taxon>Hirudinea</taxon>
        <taxon>Rhynchobdellida</taxon>
        <taxon>Glossiphoniidae</taxon>
        <taxon>Helobdella</taxon>
    </lineage>
</organism>
<keyword evidence="8 21" id="KW-0547">Nucleotide-binding</keyword>
<dbReference type="InterPro" id="IPR050122">
    <property type="entry name" value="RTK"/>
</dbReference>
<evidence type="ECO:0000256" key="11">
    <source>
        <dbReference type="ARBA" id="ARBA00022989"/>
    </source>
</evidence>
<dbReference type="InterPro" id="IPR017441">
    <property type="entry name" value="Protein_kinase_ATP_BS"/>
</dbReference>
<keyword evidence="22" id="KW-0460">Magnesium</keyword>
<keyword evidence="22" id="KW-0479">Metal-binding</keyword>
<feature type="binding site" evidence="21">
    <location>
        <position position="166"/>
    </location>
    <ligand>
        <name>ATP</name>
        <dbReference type="ChEBI" id="CHEBI:30616"/>
    </ligand>
</feature>
<evidence type="ECO:0000256" key="2">
    <source>
        <dbReference type="ARBA" id="ARBA00011902"/>
    </source>
</evidence>
<evidence type="ECO:0000256" key="3">
    <source>
        <dbReference type="ARBA" id="ARBA00022553"/>
    </source>
</evidence>
<dbReference type="EnsemblMetazoa" id="HelroT81195">
    <property type="protein sequence ID" value="HelroP81195"/>
    <property type="gene ID" value="HelroG81195"/>
</dbReference>
<dbReference type="GO" id="GO:0005524">
    <property type="term" value="F:ATP binding"/>
    <property type="evidence" value="ECO:0007669"/>
    <property type="project" value="UniProtKB-UniRule"/>
</dbReference>
<evidence type="ECO:0000259" key="24">
    <source>
        <dbReference type="PROSITE" id="PS50011"/>
    </source>
</evidence>
<evidence type="ECO:0000256" key="10">
    <source>
        <dbReference type="ARBA" id="ARBA00022840"/>
    </source>
</evidence>
<reference evidence="27" key="1">
    <citation type="submission" date="2012-12" db="EMBL/GenBank/DDBJ databases">
        <authorList>
            <person name="Hellsten U."/>
            <person name="Grimwood J."/>
            <person name="Chapman J.A."/>
            <person name="Shapiro H."/>
            <person name="Aerts A."/>
            <person name="Otillar R.P."/>
            <person name="Terry A.Y."/>
            <person name="Boore J.L."/>
            <person name="Simakov O."/>
            <person name="Marletaz F."/>
            <person name="Cho S.-J."/>
            <person name="Edsinger-Gonzales E."/>
            <person name="Havlak P."/>
            <person name="Kuo D.-H."/>
            <person name="Larsson T."/>
            <person name="Lv J."/>
            <person name="Arendt D."/>
            <person name="Savage R."/>
            <person name="Osoegawa K."/>
            <person name="de Jong P."/>
            <person name="Lindberg D.R."/>
            <person name="Seaver E.C."/>
            <person name="Weisblat D.A."/>
            <person name="Putnam N.H."/>
            <person name="Grigoriev I.V."/>
            <person name="Rokhsar D.S."/>
        </authorList>
    </citation>
    <scope>NUCLEOTIDE SEQUENCE</scope>
</reference>
<feature type="binding site" evidence="21 23">
    <location>
        <position position="52"/>
    </location>
    <ligand>
        <name>ATP</name>
        <dbReference type="ChEBI" id="CHEBI:30616"/>
    </ligand>
</feature>
<dbReference type="GeneID" id="20215907"/>
<keyword evidence="16" id="KW-0325">Glycoprotein</keyword>
<evidence type="ECO:0000256" key="6">
    <source>
        <dbReference type="ARBA" id="ARBA00022729"/>
    </source>
</evidence>
<feature type="domain" description="Protein kinase" evidence="24">
    <location>
        <begin position="18"/>
        <end position="297"/>
    </location>
</feature>
<dbReference type="InterPro" id="IPR020635">
    <property type="entry name" value="Tyr_kinase_cat_dom"/>
</dbReference>
<dbReference type="Proteomes" id="UP000015101">
    <property type="component" value="Unassembled WGS sequence"/>
</dbReference>
<accession>T1G4A9</accession>
<dbReference type="Gene3D" id="1.10.510.10">
    <property type="entry name" value="Transferase(Phosphotransferase) domain 1"/>
    <property type="match status" value="1"/>
</dbReference>
<keyword evidence="14" id="KW-1015">Disulfide bond</keyword>
<dbReference type="CTD" id="20215907"/>
<dbReference type="SUPFAM" id="SSF56112">
    <property type="entry name" value="Protein kinase-like (PK-like)"/>
    <property type="match status" value="1"/>
</dbReference>
<dbReference type="PANTHER" id="PTHR24416:SF550">
    <property type="entry name" value="FIBROBLAST GROWTH FACTOR RECEPTOR HOMOLOG 1-RELATED"/>
    <property type="match status" value="1"/>
</dbReference>
<dbReference type="SMART" id="SM00219">
    <property type="entry name" value="TyrKc"/>
    <property type="match status" value="1"/>
</dbReference>
<evidence type="ECO:0000256" key="12">
    <source>
        <dbReference type="ARBA" id="ARBA00023136"/>
    </source>
</evidence>
<dbReference type="EMBL" id="KB096716">
    <property type="protein sequence ID" value="ESO02913.1"/>
    <property type="molecule type" value="Genomic_DNA"/>
</dbReference>
<evidence type="ECO:0000256" key="18">
    <source>
        <dbReference type="ARBA" id="ARBA00051243"/>
    </source>
</evidence>
<proteinExistence type="predicted"/>
<keyword evidence="5" id="KW-0812">Transmembrane</keyword>
<dbReference type="GO" id="GO:0043410">
    <property type="term" value="P:positive regulation of MAPK cascade"/>
    <property type="evidence" value="ECO:0000318"/>
    <property type="project" value="GO_Central"/>
</dbReference>
<keyword evidence="11" id="KW-1133">Transmembrane helix</keyword>
<dbReference type="InterPro" id="IPR011009">
    <property type="entry name" value="Kinase-like_dom_sf"/>
</dbReference>
<dbReference type="PRINTS" id="PR00109">
    <property type="entry name" value="TYRKINASE"/>
</dbReference>
<dbReference type="GO" id="GO:0005886">
    <property type="term" value="C:plasma membrane"/>
    <property type="evidence" value="ECO:0000318"/>
    <property type="project" value="GO_Central"/>
</dbReference>
<keyword evidence="10 21" id="KW-0067">ATP-binding</keyword>
<dbReference type="PROSITE" id="PS50011">
    <property type="entry name" value="PROTEIN_KINASE_DOM"/>
    <property type="match status" value="1"/>
</dbReference>
<evidence type="ECO:0000256" key="17">
    <source>
        <dbReference type="ARBA" id="ARBA00023319"/>
    </source>
</evidence>
<evidence type="ECO:0000313" key="25">
    <source>
        <dbReference type="EMBL" id="ESO02913.1"/>
    </source>
</evidence>
<feature type="binding site" evidence="22">
    <location>
        <position position="180"/>
    </location>
    <ligand>
        <name>Mg(2+)</name>
        <dbReference type="ChEBI" id="CHEBI:18420"/>
    </ligand>
</feature>
<reference evidence="26" key="3">
    <citation type="submission" date="2015-06" db="UniProtKB">
        <authorList>
            <consortium name="EnsemblMetazoa"/>
        </authorList>
    </citation>
    <scope>IDENTIFICATION</scope>
</reference>
<keyword evidence="12" id="KW-0472">Membrane</keyword>
<keyword evidence="15" id="KW-0675">Receptor</keyword>
<keyword evidence="27" id="KW-1185">Reference proteome</keyword>
<evidence type="ECO:0000313" key="26">
    <source>
        <dbReference type="EnsemblMetazoa" id="HelroP81195"/>
    </source>
</evidence>
<evidence type="ECO:0000256" key="15">
    <source>
        <dbReference type="ARBA" id="ARBA00023170"/>
    </source>
</evidence>
<protein>
    <recommendedName>
        <fullName evidence="2">receptor protein-tyrosine kinase</fullName>
        <ecNumber evidence="2">2.7.10.1</ecNumber>
    </recommendedName>
</protein>
<keyword evidence="3" id="KW-0597">Phosphoprotein</keyword>
<feature type="active site" description="Proton acceptor" evidence="20">
    <location>
        <position position="162"/>
    </location>
</feature>
<evidence type="ECO:0000256" key="9">
    <source>
        <dbReference type="ARBA" id="ARBA00022777"/>
    </source>
</evidence>
<evidence type="ECO:0000256" key="14">
    <source>
        <dbReference type="ARBA" id="ARBA00023157"/>
    </source>
</evidence>
<evidence type="ECO:0000256" key="7">
    <source>
        <dbReference type="ARBA" id="ARBA00022737"/>
    </source>
</evidence>
<evidence type="ECO:0000256" key="23">
    <source>
        <dbReference type="PROSITE-ProRule" id="PRU10141"/>
    </source>
</evidence>
<dbReference type="PANTHER" id="PTHR24416">
    <property type="entry name" value="TYROSINE-PROTEIN KINASE RECEPTOR"/>
    <property type="match status" value="1"/>
</dbReference>
<comment type="subcellular location">
    <subcellularLocation>
        <location evidence="1">Membrane</location>
        <topology evidence="1">Single-pass membrane protein</topology>
    </subcellularLocation>
</comment>
<evidence type="ECO:0000256" key="4">
    <source>
        <dbReference type="ARBA" id="ARBA00022679"/>
    </source>
</evidence>
<dbReference type="OMA" id="AWITSTM"/>
<dbReference type="eggNOG" id="KOG0200">
    <property type="taxonomic scope" value="Eukaryota"/>
</dbReference>
<dbReference type="GO" id="GO:0008543">
    <property type="term" value="P:fibroblast growth factor receptor signaling pathway"/>
    <property type="evidence" value="ECO:0000318"/>
    <property type="project" value="GO_Central"/>
</dbReference>
<dbReference type="GO" id="GO:0004714">
    <property type="term" value="F:transmembrane receptor protein tyrosine kinase activity"/>
    <property type="evidence" value="ECO:0000318"/>
    <property type="project" value="GO_Central"/>
</dbReference>
<evidence type="ECO:0000256" key="19">
    <source>
        <dbReference type="ARBA" id="ARBA00056965"/>
    </source>
</evidence>
<keyword evidence="7" id="KW-0677">Repeat</keyword>
<evidence type="ECO:0000256" key="1">
    <source>
        <dbReference type="ARBA" id="ARBA00004167"/>
    </source>
</evidence>
<dbReference type="FunFam" id="3.30.200.20:FF:000593">
    <property type="entry name" value="Predicted protein"/>
    <property type="match status" value="1"/>
</dbReference>
<evidence type="ECO:0000256" key="16">
    <source>
        <dbReference type="ARBA" id="ARBA00023180"/>
    </source>
</evidence>
<keyword evidence="17" id="KW-0393">Immunoglobulin domain</keyword>
<feature type="binding site" evidence="22">
    <location>
        <position position="167"/>
    </location>
    <ligand>
        <name>Mg(2+)</name>
        <dbReference type="ChEBI" id="CHEBI:18420"/>
    </ligand>
</feature>
<keyword evidence="6" id="KW-0732">Signal</keyword>
<dbReference type="PIRSF" id="PIRSF000615">
    <property type="entry name" value="TyrPK_CSF1-R"/>
    <property type="match status" value="1"/>
</dbReference>
<evidence type="ECO:0000256" key="8">
    <source>
        <dbReference type="ARBA" id="ARBA00022741"/>
    </source>
</evidence>
<dbReference type="PROSITE" id="PS00107">
    <property type="entry name" value="PROTEIN_KINASE_ATP"/>
    <property type="match status" value="1"/>
</dbReference>
<evidence type="ECO:0000256" key="5">
    <source>
        <dbReference type="ARBA" id="ARBA00022692"/>
    </source>
</evidence>
<keyword evidence="9" id="KW-0418">Kinase</keyword>
<comment type="function">
    <text evidence="19">Receptor for basic fibroblast growth factor.</text>
</comment>
<evidence type="ECO:0000256" key="22">
    <source>
        <dbReference type="PIRSR" id="PIRSR000615-3"/>
    </source>
</evidence>
<dbReference type="Gene3D" id="3.30.200.20">
    <property type="entry name" value="Phosphorylase Kinase, domain 1"/>
    <property type="match status" value="1"/>
</dbReference>
<dbReference type="FunFam" id="1.10.510.10:FF:000462">
    <property type="entry name" value="Receptor tyrosine kinase"/>
    <property type="match status" value="1"/>
</dbReference>
<keyword evidence="4" id="KW-0808">Transferase</keyword>
<dbReference type="KEGG" id="hro:HELRODRAFT_81195"/>
<keyword evidence="13" id="KW-0829">Tyrosine-protein kinase</keyword>